<dbReference type="VEuPathDB" id="TriTrypDB:Lsey_0069_0140"/>
<dbReference type="Proteomes" id="UP000038009">
    <property type="component" value="Unassembled WGS sequence"/>
</dbReference>
<evidence type="ECO:0000313" key="3">
    <source>
        <dbReference type="Proteomes" id="UP000038009"/>
    </source>
</evidence>
<organism evidence="2 3">
    <name type="scientific">Leptomonas seymouri</name>
    <dbReference type="NCBI Taxonomy" id="5684"/>
    <lineage>
        <taxon>Eukaryota</taxon>
        <taxon>Discoba</taxon>
        <taxon>Euglenozoa</taxon>
        <taxon>Kinetoplastea</taxon>
        <taxon>Metakinetoplastina</taxon>
        <taxon>Trypanosomatida</taxon>
        <taxon>Trypanosomatidae</taxon>
        <taxon>Leishmaniinae</taxon>
        <taxon>Leptomonas</taxon>
    </lineage>
</organism>
<accession>A0A0N1PDZ9</accession>
<name>A0A0N1PDZ9_LEPSE</name>
<sequence>MQSPKSLPASSPAHSDALAASPDAQPAPPTSRAHREYQERLAREQQQMMEQLISTGLAKVADLVQLGFTEEEIGAAGFQPPSPHREEEECEHEQALWATAAARQAESSADARRAKARKRGWHNRQDVNESTPVTAETPALSEDDWRDPKTTAKVMSGASPVRPARCSPPTAFSSPSPSHAVLLSERARADALHSARTVDQFRLQQRASPHNSCGCLADNCARVLHYETEGDDEGGACTTTVTPAVVAEAQPTRAANTALKFSGLDVAVAKEIAQMLQVPAHDAAREEHRRMQEYLESREDGNMPYM</sequence>
<dbReference type="OMA" id="CARWLCY"/>
<feature type="region of interest" description="Disordered" evidence="1">
    <location>
        <begin position="74"/>
        <end position="179"/>
    </location>
</feature>
<protein>
    <submittedName>
        <fullName evidence="2">Uncharacterized protein</fullName>
    </submittedName>
</protein>
<feature type="compositionally biased region" description="Low complexity" evidence="1">
    <location>
        <begin position="167"/>
        <end position="178"/>
    </location>
</feature>
<dbReference type="EMBL" id="LJSK01000069">
    <property type="protein sequence ID" value="KPI87922.1"/>
    <property type="molecule type" value="Genomic_DNA"/>
</dbReference>
<evidence type="ECO:0000256" key="1">
    <source>
        <dbReference type="SAM" id="MobiDB-lite"/>
    </source>
</evidence>
<feature type="region of interest" description="Disordered" evidence="1">
    <location>
        <begin position="1"/>
        <end position="48"/>
    </location>
</feature>
<reference evidence="2 3" key="1">
    <citation type="journal article" date="2015" name="PLoS Pathog.">
        <title>Leptomonas seymouri: Adaptations to the Dixenous Life Cycle Analyzed by Genome Sequencing, Transcriptome Profiling and Co-infection with Leishmania donovani.</title>
        <authorList>
            <person name="Kraeva N."/>
            <person name="Butenko A."/>
            <person name="Hlavacova J."/>
            <person name="Kostygov A."/>
            <person name="Myskova J."/>
            <person name="Grybchuk D."/>
            <person name="Lestinova T."/>
            <person name="Votypka J."/>
            <person name="Volf P."/>
            <person name="Opperdoes F."/>
            <person name="Flegontov P."/>
            <person name="Lukes J."/>
            <person name="Yurchenko V."/>
        </authorList>
    </citation>
    <scope>NUCLEOTIDE SEQUENCE [LARGE SCALE GENOMIC DNA]</scope>
    <source>
        <strain evidence="2 3">ATCC 30220</strain>
    </source>
</reference>
<comment type="caution">
    <text evidence="2">The sequence shown here is derived from an EMBL/GenBank/DDBJ whole genome shotgun (WGS) entry which is preliminary data.</text>
</comment>
<evidence type="ECO:0000313" key="2">
    <source>
        <dbReference type="EMBL" id="KPI87922.1"/>
    </source>
</evidence>
<feature type="compositionally biased region" description="Polar residues" evidence="1">
    <location>
        <begin position="1"/>
        <end position="13"/>
    </location>
</feature>
<gene>
    <name evidence="2" type="ORF">ABL78_3000</name>
</gene>
<keyword evidence="3" id="KW-1185">Reference proteome</keyword>
<dbReference type="OrthoDB" id="266482at2759"/>
<dbReference type="AlphaFoldDB" id="A0A0N1PDZ9"/>
<proteinExistence type="predicted"/>
<feature type="compositionally biased region" description="Basic and acidic residues" evidence="1">
    <location>
        <begin position="33"/>
        <end position="43"/>
    </location>
</feature>
<feature type="compositionally biased region" description="Low complexity" evidence="1">
    <location>
        <begin position="95"/>
        <end position="108"/>
    </location>
</feature>